<evidence type="ECO:0000313" key="8">
    <source>
        <dbReference type="EMBL" id="CEA02098.1"/>
    </source>
</evidence>
<dbReference type="NCBIfam" id="TIGR03328">
    <property type="entry name" value="salvage_mtnB"/>
    <property type="match status" value="1"/>
</dbReference>
<comment type="function">
    <text evidence="6">Catalyzes the dehydration of methylthioribulose-1-phosphate (MTRu-1-P) into 2,3-diketo-5-methylthiopentyl-1-phosphate (DK-MTP-1-P).</text>
</comment>
<keyword evidence="4 6" id="KW-0486">Methionine biosynthesis</keyword>
<feature type="binding site" evidence="6">
    <location>
        <position position="97"/>
    </location>
    <ligand>
        <name>Zn(2+)</name>
        <dbReference type="ChEBI" id="CHEBI:29105"/>
    </ligand>
</feature>
<evidence type="ECO:0000256" key="4">
    <source>
        <dbReference type="ARBA" id="ARBA00023167"/>
    </source>
</evidence>
<comment type="catalytic activity">
    <reaction evidence="6">
        <text>5-(methylsulfanyl)-D-ribulose 1-phosphate = 5-methylsulfanyl-2,3-dioxopentyl phosphate + H2O</text>
        <dbReference type="Rhea" id="RHEA:15549"/>
        <dbReference type="ChEBI" id="CHEBI:15377"/>
        <dbReference type="ChEBI" id="CHEBI:58548"/>
        <dbReference type="ChEBI" id="CHEBI:58828"/>
        <dbReference type="EC" id="4.2.1.109"/>
    </reaction>
</comment>
<dbReference type="InterPro" id="IPR036409">
    <property type="entry name" value="Aldolase_II/adducin_N_sf"/>
</dbReference>
<dbReference type="NCBIfam" id="NF005244">
    <property type="entry name" value="PRK06754.1"/>
    <property type="match status" value="1"/>
</dbReference>
<gene>
    <name evidence="6 8" type="primary">mtnB</name>
    <name evidence="8" type="ORF">BN1050_01131</name>
</gene>
<evidence type="ECO:0000256" key="1">
    <source>
        <dbReference type="ARBA" id="ARBA00022605"/>
    </source>
</evidence>
<dbReference type="PANTHER" id="PTHR10640:SF7">
    <property type="entry name" value="METHYLTHIORIBULOSE-1-PHOSPHATE DEHYDRATASE"/>
    <property type="match status" value="1"/>
</dbReference>
<organism evidence="8">
    <name type="scientific">Metalysinibacillus saudimassiliensis</name>
    <dbReference type="NCBI Taxonomy" id="1461583"/>
    <lineage>
        <taxon>Bacteria</taxon>
        <taxon>Bacillati</taxon>
        <taxon>Bacillota</taxon>
        <taxon>Bacilli</taxon>
        <taxon>Bacillales</taxon>
        <taxon>Caryophanaceae</taxon>
        <taxon>Metalysinibacillus</taxon>
    </lineage>
</organism>
<reference evidence="8" key="1">
    <citation type="submission" date="2014-07" db="EMBL/GenBank/DDBJ databases">
        <authorList>
            <person name="Urmite Genomes Urmite Genomes"/>
        </authorList>
    </citation>
    <scope>NUCLEOTIDE SEQUENCE</scope>
    <source>
        <strain evidence="8">13S34_air</strain>
    </source>
</reference>
<feature type="domain" description="Class II aldolase/adducin N-terminal" evidence="7">
    <location>
        <begin position="8"/>
        <end position="195"/>
    </location>
</feature>
<comment type="cofactor">
    <cofactor evidence="6">
        <name>Zn(2+)</name>
        <dbReference type="ChEBI" id="CHEBI:29105"/>
    </cofactor>
    <text evidence="6">Binds 1 zinc ion per subunit.</text>
</comment>
<accession>A0A078M3G1</accession>
<dbReference type="HOGENOM" id="CLU_006033_4_1_9"/>
<evidence type="ECO:0000259" key="7">
    <source>
        <dbReference type="SMART" id="SM01007"/>
    </source>
</evidence>
<dbReference type="Gene3D" id="3.40.225.10">
    <property type="entry name" value="Class II aldolase/adducin N-terminal domain"/>
    <property type="match status" value="1"/>
</dbReference>
<proteinExistence type="inferred from homology"/>
<dbReference type="GO" id="GO:0046570">
    <property type="term" value="F:methylthioribulose 1-phosphate dehydratase activity"/>
    <property type="evidence" value="ECO:0007669"/>
    <property type="project" value="UniProtKB-UniRule"/>
</dbReference>
<keyword evidence="1 6" id="KW-0028">Amino-acid biosynthesis</keyword>
<dbReference type="GO" id="GO:0005737">
    <property type="term" value="C:cytoplasm"/>
    <property type="evidence" value="ECO:0007669"/>
    <property type="project" value="UniProtKB-UniRule"/>
</dbReference>
<sequence>MNYKNEWITLADIKKDFAQRDWFMGTSGNLALRLAQHPAHFLVTASGKDKTKITPEDFLVVDLAGQAVSTTLKPSAETLLHCEIFSHTKAQCSLHVHTVANNVVSDIFAKQQAVTFQGNELIKAFDIWEEDAQLTIPIVKNAAHIPTLAASFIPHLTSDRGAVLIHNHGITAWGRTALEAKKIVEAVEFLCQCYITTATLRRN</sequence>
<dbReference type="SUPFAM" id="SSF53639">
    <property type="entry name" value="AraD/HMP-PK domain-like"/>
    <property type="match status" value="1"/>
</dbReference>
<keyword evidence="2 6" id="KW-0479">Metal-binding</keyword>
<dbReference type="InterPro" id="IPR001303">
    <property type="entry name" value="Aldolase_II/adducin_N"/>
</dbReference>
<evidence type="ECO:0000256" key="3">
    <source>
        <dbReference type="ARBA" id="ARBA00022833"/>
    </source>
</evidence>
<evidence type="ECO:0000256" key="5">
    <source>
        <dbReference type="ARBA" id="ARBA00023239"/>
    </source>
</evidence>
<dbReference type="PATRIC" id="fig|1461583.4.peg.1093"/>
<protein>
    <recommendedName>
        <fullName evidence="6">Methylthioribulose-1-phosphate dehydratase</fullName>
        <shortName evidence="6">MTRu-1-P dehydratase</shortName>
        <ecNumber evidence="6">4.2.1.109</ecNumber>
    </recommendedName>
</protein>
<dbReference type="PANTHER" id="PTHR10640">
    <property type="entry name" value="METHYLTHIORIBULOSE-1-PHOSPHATE DEHYDRATASE"/>
    <property type="match status" value="1"/>
</dbReference>
<dbReference type="InterPro" id="IPR017714">
    <property type="entry name" value="MethylthioRu-1-P_deHdtase_MtnB"/>
</dbReference>
<comment type="pathway">
    <text evidence="6">Amino-acid biosynthesis; L-methionine biosynthesis via salvage pathway; L-methionine from S-methyl-5-thio-alpha-D-ribose 1-phosphate: step 2/6.</text>
</comment>
<evidence type="ECO:0000256" key="6">
    <source>
        <dbReference type="HAMAP-Rule" id="MF_01677"/>
    </source>
</evidence>
<evidence type="ECO:0000256" key="2">
    <source>
        <dbReference type="ARBA" id="ARBA00022723"/>
    </source>
</evidence>
<dbReference type="GO" id="GO:0008270">
    <property type="term" value="F:zinc ion binding"/>
    <property type="evidence" value="ECO:0007669"/>
    <property type="project" value="UniProtKB-UniRule"/>
</dbReference>
<dbReference type="AlphaFoldDB" id="A0A078M3G1"/>
<dbReference type="HAMAP" id="MF_01677">
    <property type="entry name" value="Salvage_MtnB"/>
    <property type="match status" value="1"/>
</dbReference>
<dbReference type="EC" id="4.2.1.109" evidence="6"/>
<keyword evidence="5 6" id="KW-0456">Lyase</keyword>
<keyword evidence="3 6" id="KW-0862">Zinc</keyword>
<dbReference type="SMART" id="SM01007">
    <property type="entry name" value="Aldolase_II"/>
    <property type="match status" value="1"/>
</dbReference>
<dbReference type="EMBL" id="LN483074">
    <property type="protein sequence ID" value="CEA02098.1"/>
    <property type="molecule type" value="Genomic_DNA"/>
</dbReference>
<dbReference type="Pfam" id="PF00596">
    <property type="entry name" value="Aldolase_II"/>
    <property type="match status" value="1"/>
</dbReference>
<comment type="similarity">
    <text evidence="6">Belongs to the aldolase class II family. MtnB subfamily.</text>
</comment>
<dbReference type="UniPathway" id="UPA00904">
    <property type="reaction ID" value="UER00875"/>
</dbReference>
<dbReference type="GO" id="GO:0019509">
    <property type="term" value="P:L-methionine salvage from methylthioadenosine"/>
    <property type="evidence" value="ECO:0007669"/>
    <property type="project" value="UniProtKB-UniRule"/>
</dbReference>
<name>A0A078M3G1_9BACL</name>
<feature type="binding site" evidence="6">
    <location>
        <position position="95"/>
    </location>
    <ligand>
        <name>Zn(2+)</name>
        <dbReference type="ChEBI" id="CHEBI:29105"/>
    </ligand>
</feature>